<sequence>MKFKKTSLKPGVNFVLCFTPILYFLTCTYCFSPKFTTNSPFNPNLSIAFSLSTPLSHCSNEGNGRNISEFSSLHSFRSGSATNELQCGEIIYGTPLKRNQDGTIMVDIGLPQTLIASKSTLYFMNEDEHYRLNNLLSAAERDKTQINMRQKMIYDTIHTSKKFPERKRKTYFKPKYPYPYDYSKSLRKKERYIPFDIGVGAEIRPQDFSVPSEKKTPEFLKNLDRMEFLITDINPYSNYIYGEFFSVNIVETKRKTYSLMHLDSLNKKYHFVPYEGIVTEIMDNVLKVSLTNCRRSEMYGVNAYTLTTGNDKIGDKIQVYLAGSEVVPEQVYLFRSQISHPILRRENLNMLINSIIKYYARTGKWFKAEVDKVYQDFLSFRLSGGYKEEYLAYITKEHLPYNYPEELLNEAFIRINKPHRYFVQKDIEINFGKLNHIYHYDNSIYVRGNELSVKNVYQPISQVDPISNLMMFTTTKNYYKPTPTMEKYFLKICTNVMFRIRQDSYNCGIKKDLTYPCIVIGNDRGLVYFAINDKFKPNFTLNDDYLIGVMDAGQYSTNVEIGRIVHVKLGSIEKYRLEGVYAVQQRRRDERYVTMPITEWLSNLTEKELRTHKINLKELELKIVVMSNFIYPSSDSPQMNEFLTLQPIFAENHFADDLESEDIADTMLSRDLSQDSFFLNDPEEEMYPSIKELSMERDLGYVVLKERTIFETDYFLHNEELREIFLKENMDPKAYRKLLRNIECAKYDPPCLVQEFFVNAKNEPFWEFLERLMSQTERRKITLKEALEFERSIMRLLSQSHKLYLERIYDMLPKEAAMFSSIVPNSYENTFYSLSELIKYYDAVRHDYIMDRSVSKSILRVLKIVTHPNYSLMSLLRERHRKILNDVFFYFSKSLNYDSYMSLNRPVVLRNQERTEIPIAIDEEDASSIPMAPYTEIIKNPRILTNELQVYGLSMIRKMYSDLLRLNDPFKSKYIKPSHVDDSVEDIDFGPDDLSDLEPEARRMFRDVDINEYALNNLDGSKMSLKELSKAWKRLNRYPKDVSLQDLREYLEDMQKVNRVHGIKLPII</sequence>
<proteinExistence type="predicted"/>
<evidence type="ECO:0000313" key="1">
    <source>
        <dbReference type="EMBL" id="SVP94823.1"/>
    </source>
</evidence>
<dbReference type="EMBL" id="UIVT01000004">
    <property type="protein sequence ID" value="SVP94823.1"/>
    <property type="molecule type" value="Genomic_DNA"/>
</dbReference>
<accession>A0A3B0MWX7</accession>
<gene>
    <name evidence="1" type="ORF">TAT_000365900</name>
    <name evidence="2" type="ORF">TAV_000365900</name>
</gene>
<name>A0A3B0MWX7_THEAN</name>
<protein>
    <submittedName>
        <fullName evidence="1">Uncharacterized protein</fullName>
    </submittedName>
</protein>
<dbReference type="VEuPathDB" id="PiroplasmaDB:TA10230"/>
<evidence type="ECO:0000313" key="2">
    <source>
        <dbReference type="EMBL" id="SVP95498.1"/>
    </source>
</evidence>
<organism evidence="1">
    <name type="scientific">Theileria annulata</name>
    <dbReference type="NCBI Taxonomy" id="5874"/>
    <lineage>
        <taxon>Eukaryota</taxon>
        <taxon>Sar</taxon>
        <taxon>Alveolata</taxon>
        <taxon>Apicomplexa</taxon>
        <taxon>Aconoidasida</taxon>
        <taxon>Piroplasmida</taxon>
        <taxon>Theileriidae</taxon>
        <taxon>Theileria</taxon>
    </lineage>
</organism>
<reference evidence="1" key="1">
    <citation type="submission" date="2018-07" db="EMBL/GenBank/DDBJ databases">
        <authorList>
            <person name="Quirk P.G."/>
            <person name="Krulwich T.A."/>
        </authorList>
    </citation>
    <scope>NUCLEOTIDE SEQUENCE</scope>
    <source>
        <strain evidence="1">Anand</strain>
    </source>
</reference>
<dbReference type="AlphaFoldDB" id="A0A3B0MWX7"/>
<dbReference type="EMBL" id="UIVS01000004">
    <property type="protein sequence ID" value="SVP95498.1"/>
    <property type="molecule type" value="Genomic_DNA"/>
</dbReference>